<dbReference type="Gene3D" id="6.10.340.10">
    <property type="match status" value="1"/>
</dbReference>
<protein>
    <recommendedName>
        <fullName evidence="3">histidine kinase</fullName>
        <ecNumber evidence="3">2.7.13.3</ecNumber>
    </recommendedName>
</protein>
<keyword evidence="6" id="KW-0547">Nucleotide-binding</keyword>
<evidence type="ECO:0000256" key="4">
    <source>
        <dbReference type="ARBA" id="ARBA00022553"/>
    </source>
</evidence>
<dbReference type="PANTHER" id="PTHR43065">
    <property type="entry name" value="SENSOR HISTIDINE KINASE"/>
    <property type="match status" value="1"/>
</dbReference>
<dbReference type="CDD" id="cd00130">
    <property type="entry name" value="PAS"/>
    <property type="match status" value="1"/>
</dbReference>
<dbReference type="PROSITE" id="PS50112">
    <property type="entry name" value="PAS"/>
    <property type="match status" value="1"/>
</dbReference>
<feature type="domain" description="PAC" evidence="13">
    <location>
        <begin position="294"/>
        <end position="347"/>
    </location>
</feature>
<dbReference type="InterPro" id="IPR003594">
    <property type="entry name" value="HATPase_dom"/>
</dbReference>
<dbReference type="Proteomes" id="UP000031971">
    <property type="component" value="Unassembled WGS sequence"/>
</dbReference>
<dbReference type="NCBIfam" id="TIGR00229">
    <property type="entry name" value="sensory_box"/>
    <property type="match status" value="1"/>
</dbReference>
<dbReference type="Pfam" id="PF08448">
    <property type="entry name" value="PAS_4"/>
    <property type="match status" value="1"/>
</dbReference>
<evidence type="ECO:0000256" key="8">
    <source>
        <dbReference type="ARBA" id="ARBA00022840"/>
    </source>
</evidence>
<keyword evidence="9" id="KW-0902">Two-component regulatory system</keyword>
<dbReference type="SUPFAM" id="SSF158472">
    <property type="entry name" value="HAMP domain-like"/>
    <property type="match status" value="1"/>
</dbReference>
<dbReference type="PRINTS" id="PR00344">
    <property type="entry name" value="BCTRLSENSOR"/>
</dbReference>
<dbReference type="PROSITE" id="PS50109">
    <property type="entry name" value="HIS_KIN"/>
    <property type="match status" value="1"/>
</dbReference>
<dbReference type="GO" id="GO:0005524">
    <property type="term" value="F:ATP binding"/>
    <property type="evidence" value="ECO:0007669"/>
    <property type="project" value="UniProtKB-KW"/>
</dbReference>
<accession>A0A0C2YPV8</accession>
<evidence type="ECO:0000313" key="16">
    <source>
        <dbReference type="Proteomes" id="UP000031971"/>
    </source>
</evidence>
<evidence type="ECO:0000256" key="7">
    <source>
        <dbReference type="ARBA" id="ARBA00022777"/>
    </source>
</evidence>
<dbReference type="EMBL" id="JXSL01000030">
    <property type="protein sequence ID" value="KIL97133.1"/>
    <property type="molecule type" value="Genomic_DNA"/>
</dbReference>
<dbReference type="InterPro" id="IPR003661">
    <property type="entry name" value="HisK_dim/P_dom"/>
</dbReference>
<keyword evidence="16" id="KW-1185">Reference proteome</keyword>
<dbReference type="CDD" id="cd00082">
    <property type="entry name" value="HisKA"/>
    <property type="match status" value="1"/>
</dbReference>
<dbReference type="AlphaFoldDB" id="A0A0C2YPV8"/>
<sequence length="645" mass="69851">MSIRTKLLVPLLLLAACVLAALHFVAFDTLKRTLLTERINGEQRALGLLALAIAPDMQASDLAKIHETMVEAEGHHPWWRSLVLATPMGLRLYPLLPSESEPANLLRLSAQVSAAGRPLGELGVEVDLDTLVAPALAVVYRLELAVILILILGTLAVVTVQTRTVISPLRRLAEASELLSRGRYDVVLPLPSADEVGNLVRAFESMRNAVAHREAALTESEGRFRDLAESASDWFWETDTDYRLTFVSDRIGAILGVKPSAILGYTYFDVGLSDYDTDLARTHAEDLAAHRPFRDLLFHIGPADAKDEKIVRISGMPFYDENGLFIGYRGIGADVTREARAEERARQAQLELANQHAQLERLVEERTEALKQAQVETLQASRMASVGQLAAGIAHEINTPIQYIGDNLAFIKSAAETVVPLLGEARSLAKNIASGGDSADQGRAFLDRYDAAGLDFLIEETPQAVAQSLEGVAQVARIVLSMKEFSHPGTTQKSAVDINHALDTTLVVCRNTWKHVAGVETRFDSALPLVNCHPGEMNQVFLNLIVNAAHAIESSGKPRPGTISVETRLSGDWAEIRISDTGTGISDDIAPHIFDPFFTTKEVGKGTGQGLAICYDVVVNKHGGQILVGGTPGEGAVFTVRIPVA</sequence>
<dbReference type="SMART" id="SM00304">
    <property type="entry name" value="HAMP"/>
    <property type="match status" value="1"/>
</dbReference>
<keyword evidence="5" id="KW-0808">Transferase</keyword>
<evidence type="ECO:0000259" key="11">
    <source>
        <dbReference type="PROSITE" id="PS50109"/>
    </source>
</evidence>
<evidence type="ECO:0000259" key="14">
    <source>
        <dbReference type="PROSITE" id="PS50885"/>
    </source>
</evidence>
<dbReference type="PANTHER" id="PTHR43065:SF46">
    <property type="entry name" value="C4-DICARBOXYLATE TRANSPORT SENSOR PROTEIN DCTB"/>
    <property type="match status" value="1"/>
</dbReference>
<feature type="domain" description="Histidine kinase" evidence="11">
    <location>
        <begin position="392"/>
        <end position="645"/>
    </location>
</feature>
<dbReference type="RefSeq" id="WP_152619774.1">
    <property type="nucleotide sequence ID" value="NZ_JXSL01000030.1"/>
</dbReference>
<dbReference type="Gene3D" id="3.30.450.20">
    <property type="entry name" value="PAS domain"/>
    <property type="match status" value="1"/>
</dbReference>
<keyword evidence="8" id="KW-0067">ATP-binding</keyword>
<evidence type="ECO:0000256" key="3">
    <source>
        <dbReference type="ARBA" id="ARBA00012438"/>
    </source>
</evidence>
<dbReference type="Pfam" id="PF00672">
    <property type="entry name" value="HAMP"/>
    <property type="match status" value="1"/>
</dbReference>
<dbReference type="SUPFAM" id="SSF55874">
    <property type="entry name" value="ATPase domain of HSP90 chaperone/DNA topoisomerase II/histidine kinase"/>
    <property type="match status" value="1"/>
</dbReference>
<evidence type="ECO:0000259" key="12">
    <source>
        <dbReference type="PROSITE" id="PS50112"/>
    </source>
</evidence>
<evidence type="ECO:0000256" key="10">
    <source>
        <dbReference type="SAM" id="Coils"/>
    </source>
</evidence>
<dbReference type="Pfam" id="PF02518">
    <property type="entry name" value="HATPase_c"/>
    <property type="match status" value="1"/>
</dbReference>
<dbReference type="CDD" id="cd06225">
    <property type="entry name" value="HAMP"/>
    <property type="match status" value="1"/>
</dbReference>
<dbReference type="InterPro" id="IPR013656">
    <property type="entry name" value="PAS_4"/>
</dbReference>
<feature type="domain" description="PAS" evidence="12">
    <location>
        <begin position="220"/>
        <end position="264"/>
    </location>
</feature>
<feature type="coiled-coil region" evidence="10">
    <location>
        <begin position="338"/>
        <end position="376"/>
    </location>
</feature>
<dbReference type="STRING" id="272627.CCC_00194"/>
<evidence type="ECO:0000256" key="2">
    <source>
        <dbReference type="ARBA" id="ARBA00004370"/>
    </source>
</evidence>
<keyword evidence="10" id="KW-0175">Coiled coil</keyword>
<dbReference type="PROSITE" id="PS50885">
    <property type="entry name" value="HAMP"/>
    <property type="match status" value="1"/>
</dbReference>
<evidence type="ECO:0000256" key="6">
    <source>
        <dbReference type="ARBA" id="ARBA00022741"/>
    </source>
</evidence>
<evidence type="ECO:0000313" key="15">
    <source>
        <dbReference type="EMBL" id="KIL97133.1"/>
    </source>
</evidence>
<dbReference type="InterPro" id="IPR000700">
    <property type="entry name" value="PAS-assoc_C"/>
</dbReference>
<gene>
    <name evidence="15" type="ORF">CCC_00194</name>
</gene>
<comment type="caution">
    <text evidence="15">The sequence shown here is derived from an EMBL/GenBank/DDBJ whole genome shotgun (WGS) entry which is preliminary data.</text>
</comment>
<dbReference type="InterPro" id="IPR036890">
    <property type="entry name" value="HATPase_C_sf"/>
</dbReference>
<keyword evidence="4" id="KW-0597">Phosphoprotein</keyword>
<proteinExistence type="predicted"/>
<reference evidence="15 16" key="1">
    <citation type="submission" date="2015-01" db="EMBL/GenBank/DDBJ databases">
        <title>Genome Sequence of Magnetospirillum magnetotacticum Strain MS-1.</title>
        <authorList>
            <person name="Marinov G.K."/>
            <person name="Smalley M.D."/>
            <person name="DeSalvo G."/>
        </authorList>
    </citation>
    <scope>NUCLEOTIDE SEQUENCE [LARGE SCALE GENOMIC DNA]</scope>
    <source>
        <strain evidence="15 16">MS-1</strain>
    </source>
</reference>
<dbReference type="InterPro" id="IPR000014">
    <property type="entry name" value="PAS"/>
</dbReference>
<comment type="subcellular location">
    <subcellularLocation>
        <location evidence="2">Membrane</location>
    </subcellularLocation>
</comment>
<name>A0A0C2YPV8_PARME</name>
<dbReference type="InterPro" id="IPR003660">
    <property type="entry name" value="HAMP_dom"/>
</dbReference>
<evidence type="ECO:0000259" key="13">
    <source>
        <dbReference type="PROSITE" id="PS50113"/>
    </source>
</evidence>
<keyword evidence="15" id="KW-0371">Homeobox</keyword>
<dbReference type="GO" id="GO:0003677">
    <property type="term" value="F:DNA binding"/>
    <property type="evidence" value="ECO:0007669"/>
    <property type="project" value="UniProtKB-KW"/>
</dbReference>
<dbReference type="EC" id="2.7.13.3" evidence="3"/>
<dbReference type="GO" id="GO:0016020">
    <property type="term" value="C:membrane"/>
    <property type="evidence" value="ECO:0007669"/>
    <property type="project" value="UniProtKB-SubCell"/>
</dbReference>
<keyword evidence="7 15" id="KW-0418">Kinase</keyword>
<dbReference type="SMART" id="SM00387">
    <property type="entry name" value="HATPase_c"/>
    <property type="match status" value="1"/>
</dbReference>
<dbReference type="Gene3D" id="1.10.287.130">
    <property type="match status" value="1"/>
</dbReference>
<dbReference type="OrthoDB" id="226486at2"/>
<dbReference type="PROSITE" id="PS50113">
    <property type="entry name" value="PAC"/>
    <property type="match status" value="1"/>
</dbReference>
<dbReference type="InterPro" id="IPR035965">
    <property type="entry name" value="PAS-like_dom_sf"/>
</dbReference>
<organism evidence="15 16">
    <name type="scientific">Paramagnetospirillum magnetotacticum MS-1</name>
    <dbReference type="NCBI Taxonomy" id="272627"/>
    <lineage>
        <taxon>Bacteria</taxon>
        <taxon>Pseudomonadati</taxon>
        <taxon>Pseudomonadota</taxon>
        <taxon>Alphaproteobacteria</taxon>
        <taxon>Rhodospirillales</taxon>
        <taxon>Magnetospirillaceae</taxon>
        <taxon>Paramagnetospirillum</taxon>
    </lineage>
</organism>
<dbReference type="SUPFAM" id="SSF55785">
    <property type="entry name" value="PYP-like sensor domain (PAS domain)"/>
    <property type="match status" value="1"/>
</dbReference>
<dbReference type="InterPro" id="IPR005467">
    <property type="entry name" value="His_kinase_dom"/>
</dbReference>
<evidence type="ECO:0000256" key="9">
    <source>
        <dbReference type="ARBA" id="ARBA00023012"/>
    </source>
</evidence>
<dbReference type="Gene3D" id="3.30.565.10">
    <property type="entry name" value="Histidine kinase-like ATPase, C-terminal domain"/>
    <property type="match status" value="1"/>
</dbReference>
<feature type="domain" description="HAMP" evidence="14">
    <location>
        <begin position="163"/>
        <end position="215"/>
    </location>
</feature>
<dbReference type="InterPro" id="IPR004358">
    <property type="entry name" value="Sig_transdc_His_kin-like_C"/>
</dbReference>
<comment type="catalytic activity">
    <reaction evidence="1">
        <text>ATP + protein L-histidine = ADP + protein N-phospho-L-histidine.</text>
        <dbReference type="EC" id="2.7.13.3"/>
    </reaction>
</comment>
<dbReference type="GO" id="GO:0000155">
    <property type="term" value="F:phosphorelay sensor kinase activity"/>
    <property type="evidence" value="ECO:0007669"/>
    <property type="project" value="InterPro"/>
</dbReference>
<evidence type="ECO:0000256" key="1">
    <source>
        <dbReference type="ARBA" id="ARBA00000085"/>
    </source>
</evidence>
<evidence type="ECO:0000256" key="5">
    <source>
        <dbReference type="ARBA" id="ARBA00022679"/>
    </source>
</evidence>
<dbReference type="PROSITE" id="PS51257">
    <property type="entry name" value="PROKAR_LIPOPROTEIN"/>
    <property type="match status" value="1"/>
</dbReference>
<dbReference type="SMART" id="SM00091">
    <property type="entry name" value="PAS"/>
    <property type="match status" value="1"/>
</dbReference>